<gene>
    <name evidence="1" type="ORF">DMAD_05662</name>
</gene>
<dbReference type="EMBL" id="AP029265">
    <property type="protein sequence ID" value="BFF97196.1"/>
    <property type="molecule type" value="Genomic_DNA"/>
</dbReference>
<name>A0AAU9FML4_DROMD</name>
<dbReference type="AlphaFoldDB" id="A0AAU9FML4"/>
<keyword evidence="2" id="KW-1185">Reference proteome</keyword>
<sequence length="106" mass="11873">MSTAGETVSAAAPGAASHYISTLDLSGEHGEQRGSGVSSGSNVIRFIWHTLYSKYTHLCSRSQTLKQLVCREANKPLPKKLRHTMRLNKSAKRKGYEYYISDEDRR</sequence>
<dbReference type="Proteomes" id="UP001500889">
    <property type="component" value="Chromosome J"/>
</dbReference>
<reference evidence="1 2" key="1">
    <citation type="submission" date="2024-02" db="EMBL/GenBank/DDBJ databases">
        <title>A chromosome-level genome assembly of Drosophila madeirensis, a fruit fly species endemic to Madeira island.</title>
        <authorList>
            <person name="Tomihara K."/>
            <person name="Llopart A."/>
            <person name="Yamamoto D."/>
        </authorList>
    </citation>
    <scope>NUCLEOTIDE SEQUENCE [LARGE SCALE GENOMIC DNA]</scope>
    <source>
        <strain evidence="1 2">RF1</strain>
    </source>
</reference>
<evidence type="ECO:0000313" key="2">
    <source>
        <dbReference type="Proteomes" id="UP001500889"/>
    </source>
</evidence>
<accession>A0AAU9FML4</accession>
<protein>
    <submittedName>
        <fullName evidence="1">Phospholipid scramblase 2</fullName>
    </submittedName>
</protein>
<organism evidence="1 2">
    <name type="scientific">Drosophila madeirensis</name>
    <name type="common">Fruit fly</name>
    <dbReference type="NCBI Taxonomy" id="30013"/>
    <lineage>
        <taxon>Eukaryota</taxon>
        <taxon>Metazoa</taxon>
        <taxon>Ecdysozoa</taxon>
        <taxon>Arthropoda</taxon>
        <taxon>Hexapoda</taxon>
        <taxon>Insecta</taxon>
        <taxon>Pterygota</taxon>
        <taxon>Neoptera</taxon>
        <taxon>Endopterygota</taxon>
        <taxon>Diptera</taxon>
        <taxon>Brachycera</taxon>
        <taxon>Muscomorpha</taxon>
        <taxon>Ephydroidea</taxon>
        <taxon>Drosophilidae</taxon>
        <taxon>Drosophila</taxon>
        <taxon>Sophophora</taxon>
    </lineage>
</organism>
<evidence type="ECO:0000313" key="1">
    <source>
        <dbReference type="EMBL" id="BFF97196.1"/>
    </source>
</evidence>
<proteinExistence type="predicted"/>